<feature type="domain" description="HTH cro/C1-type" evidence="3">
    <location>
        <begin position="7"/>
        <end position="61"/>
    </location>
</feature>
<evidence type="ECO:0000313" key="5">
    <source>
        <dbReference type="Proteomes" id="UP000295515"/>
    </source>
</evidence>
<dbReference type="PANTHER" id="PTHR46558">
    <property type="entry name" value="TRACRIPTIONAL REGULATORY PROTEIN-RELATED-RELATED"/>
    <property type="match status" value="1"/>
</dbReference>
<keyword evidence="2" id="KW-0472">Membrane</keyword>
<dbReference type="PROSITE" id="PS50943">
    <property type="entry name" value="HTH_CROC1"/>
    <property type="match status" value="1"/>
</dbReference>
<comment type="caution">
    <text evidence="4">The sequence shown here is derived from an EMBL/GenBank/DDBJ whole genome shotgun (WGS) entry which is preliminary data.</text>
</comment>
<name>A0A4R3YL10_9FIRM</name>
<dbReference type="SUPFAM" id="SSF47413">
    <property type="entry name" value="lambda repressor-like DNA-binding domains"/>
    <property type="match status" value="1"/>
</dbReference>
<sequence>MSVSKQLIHLRNVKGISQEELASLMNVTRQAVSKWETDQALPDSEKIIRLSEIFGVTTDYLLKGKENDPIDIYSQHDSKAGTDMSAEVTEIIDNVHQMTTTKRCLIGIGIFIFVVIVIVGIIFIMKM</sequence>
<dbReference type="InterPro" id="IPR010982">
    <property type="entry name" value="Lambda_DNA-bd_dom_sf"/>
</dbReference>
<gene>
    <name evidence="4" type="ORF">EDD60_12544</name>
</gene>
<keyword evidence="5" id="KW-1185">Reference proteome</keyword>
<dbReference type="EMBL" id="SMCQ01000025">
    <property type="protein sequence ID" value="TCV92956.1"/>
    <property type="molecule type" value="Genomic_DNA"/>
</dbReference>
<feature type="transmembrane region" description="Helical" evidence="2">
    <location>
        <begin position="104"/>
        <end position="125"/>
    </location>
</feature>
<dbReference type="AlphaFoldDB" id="A0A4R3YL10"/>
<dbReference type="Pfam" id="PF01381">
    <property type="entry name" value="HTH_3"/>
    <property type="match status" value="1"/>
</dbReference>
<evidence type="ECO:0000313" key="4">
    <source>
        <dbReference type="EMBL" id="TCV92956.1"/>
    </source>
</evidence>
<evidence type="ECO:0000256" key="1">
    <source>
        <dbReference type="ARBA" id="ARBA00023125"/>
    </source>
</evidence>
<protein>
    <submittedName>
        <fullName evidence="4">Helix-turn-helix protein</fullName>
    </submittedName>
</protein>
<dbReference type="Gene3D" id="1.10.260.40">
    <property type="entry name" value="lambda repressor-like DNA-binding domains"/>
    <property type="match status" value="1"/>
</dbReference>
<keyword evidence="2" id="KW-1133">Transmembrane helix</keyword>
<dbReference type="GO" id="GO:0003677">
    <property type="term" value="F:DNA binding"/>
    <property type="evidence" value="ECO:0007669"/>
    <property type="project" value="UniProtKB-KW"/>
</dbReference>
<dbReference type="GeneID" id="98916452"/>
<dbReference type="PANTHER" id="PTHR46558:SF4">
    <property type="entry name" value="DNA-BIDING PHAGE PROTEIN"/>
    <property type="match status" value="1"/>
</dbReference>
<organism evidence="4 5">
    <name type="scientific">Longibaculum muris</name>
    <dbReference type="NCBI Taxonomy" id="1796628"/>
    <lineage>
        <taxon>Bacteria</taxon>
        <taxon>Bacillati</taxon>
        <taxon>Bacillota</taxon>
        <taxon>Erysipelotrichia</taxon>
        <taxon>Erysipelotrichales</taxon>
        <taxon>Coprobacillaceae</taxon>
        <taxon>Longibaculum</taxon>
    </lineage>
</organism>
<proteinExistence type="predicted"/>
<dbReference type="SMART" id="SM00530">
    <property type="entry name" value="HTH_XRE"/>
    <property type="match status" value="1"/>
</dbReference>
<keyword evidence="1" id="KW-0238">DNA-binding</keyword>
<accession>A0A4R3YL10</accession>
<dbReference type="CDD" id="cd00093">
    <property type="entry name" value="HTH_XRE"/>
    <property type="match status" value="1"/>
</dbReference>
<dbReference type="InterPro" id="IPR001387">
    <property type="entry name" value="Cro/C1-type_HTH"/>
</dbReference>
<dbReference type="Proteomes" id="UP000295515">
    <property type="component" value="Unassembled WGS sequence"/>
</dbReference>
<keyword evidence="2" id="KW-0812">Transmembrane</keyword>
<evidence type="ECO:0000259" key="3">
    <source>
        <dbReference type="PROSITE" id="PS50943"/>
    </source>
</evidence>
<dbReference type="RefSeq" id="WP_066443418.1">
    <property type="nucleotide sequence ID" value="NZ_CAUWFI010000016.1"/>
</dbReference>
<reference evidence="4 5" key="1">
    <citation type="submission" date="2019-03" db="EMBL/GenBank/DDBJ databases">
        <title>Genomic Encyclopedia of Type Strains, Phase IV (KMG-IV): sequencing the most valuable type-strain genomes for metagenomic binning, comparative biology and taxonomic classification.</title>
        <authorList>
            <person name="Goeker M."/>
        </authorList>
    </citation>
    <scope>NUCLEOTIDE SEQUENCE [LARGE SCALE GENOMIC DNA]</scope>
    <source>
        <strain evidence="4 5">DSM 29487</strain>
    </source>
</reference>
<evidence type="ECO:0000256" key="2">
    <source>
        <dbReference type="SAM" id="Phobius"/>
    </source>
</evidence>